<proteinExistence type="inferred from homology"/>
<keyword evidence="3" id="KW-1185">Reference proteome</keyword>
<dbReference type="EMBL" id="BJLR01000032">
    <property type="protein sequence ID" value="GEA89469.1"/>
    <property type="molecule type" value="Genomic_DNA"/>
</dbReference>
<keyword evidence="2" id="KW-0418">Kinase</keyword>
<dbReference type="Pfam" id="PF00480">
    <property type="entry name" value="ROK"/>
    <property type="match status" value="1"/>
</dbReference>
<evidence type="ECO:0000313" key="3">
    <source>
        <dbReference type="Proteomes" id="UP000317046"/>
    </source>
</evidence>
<accession>A0A4Y3KYJ9</accession>
<dbReference type="GO" id="GO:0016301">
    <property type="term" value="F:kinase activity"/>
    <property type="evidence" value="ECO:0007669"/>
    <property type="project" value="UniProtKB-KW"/>
</dbReference>
<evidence type="ECO:0000256" key="1">
    <source>
        <dbReference type="ARBA" id="ARBA00006479"/>
    </source>
</evidence>
<dbReference type="InterPro" id="IPR043129">
    <property type="entry name" value="ATPase_NBD"/>
</dbReference>
<dbReference type="PANTHER" id="PTHR18964">
    <property type="entry name" value="ROK (REPRESSOR, ORF, KINASE) FAMILY"/>
    <property type="match status" value="1"/>
</dbReference>
<reference evidence="2" key="1">
    <citation type="submission" date="2019-06" db="EMBL/GenBank/DDBJ databases">
        <title>Whole genome shotgun sequence of Cellulomonas cellasea NBRC 3753.</title>
        <authorList>
            <person name="Hosoyama A."/>
            <person name="Uohara A."/>
            <person name="Ohji S."/>
            <person name="Ichikawa N."/>
        </authorList>
    </citation>
    <scope>NUCLEOTIDE SEQUENCE [LARGE SCALE GENOMIC DNA]</scope>
    <source>
        <strain evidence="2">NBRC 3753</strain>
    </source>
</reference>
<keyword evidence="2" id="KW-0808">Transferase</keyword>
<dbReference type="PANTHER" id="PTHR18964:SF173">
    <property type="entry name" value="GLUCOKINASE"/>
    <property type="match status" value="1"/>
</dbReference>
<evidence type="ECO:0000313" key="2">
    <source>
        <dbReference type="EMBL" id="GEA89469.1"/>
    </source>
</evidence>
<dbReference type="InterPro" id="IPR000600">
    <property type="entry name" value="ROK"/>
</dbReference>
<dbReference type="InterPro" id="IPR036388">
    <property type="entry name" value="WH-like_DNA-bd_sf"/>
</dbReference>
<dbReference type="SUPFAM" id="SSF53067">
    <property type="entry name" value="Actin-like ATPase domain"/>
    <property type="match status" value="1"/>
</dbReference>
<comment type="caution">
    <text evidence="2">The sequence shown here is derived from an EMBL/GenBank/DDBJ whole genome shotgun (WGS) entry which is preliminary data.</text>
</comment>
<dbReference type="Pfam" id="PF13412">
    <property type="entry name" value="HTH_24"/>
    <property type="match status" value="1"/>
</dbReference>
<dbReference type="RefSeq" id="WP_246056664.1">
    <property type="nucleotide sequence ID" value="NZ_BJLR01000032.1"/>
</dbReference>
<dbReference type="PROSITE" id="PS01125">
    <property type="entry name" value="ROK"/>
    <property type="match status" value="1"/>
</dbReference>
<organism evidence="2 3">
    <name type="scientific">Cellulomonas cellasea</name>
    <dbReference type="NCBI Taxonomy" id="43670"/>
    <lineage>
        <taxon>Bacteria</taxon>
        <taxon>Bacillati</taxon>
        <taxon>Actinomycetota</taxon>
        <taxon>Actinomycetes</taxon>
        <taxon>Micrococcales</taxon>
        <taxon>Cellulomonadaceae</taxon>
        <taxon>Cellulomonas</taxon>
    </lineage>
</organism>
<name>A0A4Y3KYJ9_9CELL</name>
<dbReference type="Gene3D" id="1.10.10.10">
    <property type="entry name" value="Winged helix-like DNA-binding domain superfamily/Winged helix DNA-binding domain"/>
    <property type="match status" value="1"/>
</dbReference>
<dbReference type="Proteomes" id="UP000317046">
    <property type="component" value="Unassembled WGS sequence"/>
</dbReference>
<dbReference type="SUPFAM" id="SSF46785">
    <property type="entry name" value="Winged helix' DNA-binding domain"/>
    <property type="match status" value="1"/>
</dbReference>
<sequence>MSSANLGMAHTSSRAAILDVIRAAGTISRVELTRATGLTGATISTVVRRLMNDGLVVEAGRAESTGGKPRMLLQLDPSARFAVGVHLDHAGITYVLANLGGAVVARWRKPGAGADDPREVVARIAAEIDGMITRVGIDRTRVLGLGVVSPGPITASVGMVLTPPNMRRWADFPLGDALEDAVGVPVLLDNDATAAAIGEYWAGGIETTSAFAAFYMGTGIGAGILVNGTVYRGASSNAGEVGHICVDIDGPECWCGSRGCVEALAGPAAVVAQAQARGLDLGGADRPVSAQFAAVARAALSGDPVAAEILARSARYLGVAAQTLANVMDLELVVLTGPAFALAGSLYLPAVQEQLSRSFFARASHPVRVTISTNAPEAAAVGAAALVLQSELAPRHSGVRLPPEVAGEVSAQELATLA</sequence>
<comment type="similarity">
    <text evidence="1">Belongs to the ROK (NagC/XylR) family.</text>
</comment>
<gene>
    <name evidence="2" type="ORF">CCE01nite_34180</name>
</gene>
<dbReference type="InterPro" id="IPR049874">
    <property type="entry name" value="ROK_cs"/>
</dbReference>
<dbReference type="InterPro" id="IPR036390">
    <property type="entry name" value="WH_DNA-bd_sf"/>
</dbReference>
<dbReference type="AlphaFoldDB" id="A0A4Y3KYJ9"/>
<dbReference type="Gene3D" id="3.30.420.40">
    <property type="match status" value="2"/>
</dbReference>
<protein>
    <submittedName>
        <fullName evidence="2">Sugar kinase</fullName>
    </submittedName>
</protein>